<sequence length="65" mass="7512">MADGLVEFLDYLKRQQIPFTIATASGLNNLKFFFENLDLGKWFNIEQVVYDNGLIPSKPEPDIYI</sequence>
<protein>
    <submittedName>
        <fullName evidence="1">Uncharacterized protein</fullName>
    </submittedName>
</protein>
<dbReference type="EMBL" id="BTPU01000020">
    <property type="protein sequence ID" value="GMQ62129.1"/>
    <property type="molecule type" value="Genomic_DNA"/>
</dbReference>
<comment type="caution">
    <text evidence="1">The sequence shown here is derived from an EMBL/GenBank/DDBJ whole genome shotgun (WGS) entry which is preliminary data.</text>
</comment>
<evidence type="ECO:0000313" key="1">
    <source>
        <dbReference type="EMBL" id="GMQ62129.1"/>
    </source>
</evidence>
<organism evidence="1 2">
    <name type="scientific">Vallitalea maricola</name>
    <dbReference type="NCBI Taxonomy" id="3074433"/>
    <lineage>
        <taxon>Bacteria</taxon>
        <taxon>Bacillati</taxon>
        <taxon>Bacillota</taxon>
        <taxon>Clostridia</taxon>
        <taxon>Lachnospirales</taxon>
        <taxon>Vallitaleaceae</taxon>
        <taxon>Vallitalea</taxon>
    </lineage>
</organism>
<keyword evidence="2" id="KW-1185">Reference proteome</keyword>
<proteinExistence type="predicted"/>
<accession>A0ACB5UHU1</accession>
<name>A0ACB5UHU1_9FIRM</name>
<gene>
    <name evidence="1" type="ORF">AN2V17_13600</name>
</gene>
<reference evidence="1" key="1">
    <citation type="submission" date="2023-09" db="EMBL/GenBank/DDBJ databases">
        <title>Vallitalea sediminicola and Vallitalea maricola sp. nov., anaerobic bacteria isolated from marine sediment.</title>
        <authorList>
            <person name="Hirano S."/>
            <person name="Maeda A."/>
            <person name="Terahara T."/>
            <person name="Mori K."/>
            <person name="Hamada M."/>
            <person name="Matsumoto R."/>
            <person name="Kobayashi T."/>
        </authorList>
    </citation>
    <scope>NUCLEOTIDE SEQUENCE</scope>
    <source>
        <strain evidence="1">AN17-2</strain>
    </source>
</reference>
<evidence type="ECO:0000313" key="2">
    <source>
        <dbReference type="Proteomes" id="UP001374599"/>
    </source>
</evidence>
<dbReference type="Proteomes" id="UP001374599">
    <property type="component" value="Unassembled WGS sequence"/>
</dbReference>